<comment type="catalytic activity">
    <reaction evidence="13">
        <text>2,5-diamino-6-hydroxy-4-(5-phosphoribosylamino)-pyrimidine + H2O + H(+) = 5-amino-6-(5-phospho-D-ribosylamino)uracil + NH4(+)</text>
        <dbReference type="Rhea" id="RHEA:21868"/>
        <dbReference type="ChEBI" id="CHEBI:15377"/>
        <dbReference type="ChEBI" id="CHEBI:15378"/>
        <dbReference type="ChEBI" id="CHEBI:28938"/>
        <dbReference type="ChEBI" id="CHEBI:58453"/>
        <dbReference type="ChEBI" id="CHEBI:58614"/>
        <dbReference type="EC" id="3.5.4.26"/>
    </reaction>
</comment>
<dbReference type="CDD" id="cd01284">
    <property type="entry name" value="Riboflavin_deaminase-reductase"/>
    <property type="match status" value="1"/>
</dbReference>
<comment type="function">
    <text evidence="1 13">Converts 2,5-diamino-6-(ribosylamino)-4(3h)-pyrimidinone 5'-phosphate into 5-amino-6-(ribosylamino)-2,4(1h,3h)-pyrimidinedione 5'-phosphate.</text>
</comment>
<dbReference type="InterPro" id="IPR050765">
    <property type="entry name" value="Riboflavin_Biosynth_HTPR"/>
</dbReference>
<comment type="cofactor">
    <cofactor evidence="13 16">
        <name>Zn(2+)</name>
        <dbReference type="ChEBI" id="CHEBI:29105"/>
    </cofactor>
    <text evidence="13 16">Binds 1 zinc ion.</text>
</comment>
<evidence type="ECO:0000256" key="10">
    <source>
        <dbReference type="ARBA" id="ARBA00022857"/>
    </source>
</evidence>
<evidence type="ECO:0000256" key="8">
    <source>
        <dbReference type="ARBA" id="ARBA00022801"/>
    </source>
</evidence>
<evidence type="ECO:0000256" key="16">
    <source>
        <dbReference type="PIRSR" id="PIRSR006769-3"/>
    </source>
</evidence>
<dbReference type="InterPro" id="IPR016193">
    <property type="entry name" value="Cytidine_deaminase-like"/>
</dbReference>
<feature type="binding site" evidence="15">
    <location>
        <position position="223"/>
    </location>
    <ligand>
        <name>substrate</name>
    </ligand>
</feature>
<feature type="binding site" evidence="15">
    <location>
        <position position="313"/>
    </location>
    <ligand>
        <name>substrate</name>
    </ligand>
</feature>
<dbReference type="GO" id="GO:0050661">
    <property type="term" value="F:NADP binding"/>
    <property type="evidence" value="ECO:0007669"/>
    <property type="project" value="InterPro"/>
</dbReference>
<gene>
    <name evidence="18" type="ORF">SAMN05216387_11628</name>
</gene>
<feature type="binding site" evidence="15">
    <location>
        <position position="173"/>
    </location>
    <ligand>
        <name>NADP(+)</name>
        <dbReference type="ChEBI" id="CHEBI:58349"/>
    </ligand>
</feature>
<dbReference type="RefSeq" id="WP_245728081.1">
    <property type="nucleotide sequence ID" value="NZ_FOBH01000016.1"/>
</dbReference>
<evidence type="ECO:0000259" key="17">
    <source>
        <dbReference type="PROSITE" id="PS51747"/>
    </source>
</evidence>
<comment type="pathway">
    <text evidence="3 13">Cofactor biosynthesis; riboflavin biosynthesis; 5-amino-6-(D-ribitylamino)uracil from GTP: step 3/4.</text>
</comment>
<dbReference type="InterPro" id="IPR004794">
    <property type="entry name" value="Eubact_RibD"/>
</dbReference>
<evidence type="ECO:0000256" key="6">
    <source>
        <dbReference type="ARBA" id="ARBA00022619"/>
    </source>
</evidence>
<evidence type="ECO:0000256" key="13">
    <source>
        <dbReference type="PIRNR" id="PIRNR006769"/>
    </source>
</evidence>
<dbReference type="FunFam" id="3.40.140.10:FF:000025">
    <property type="entry name" value="Riboflavin biosynthesis protein RibD"/>
    <property type="match status" value="1"/>
</dbReference>
<dbReference type="PROSITE" id="PS00903">
    <property type="entry name" value="CYT_DCMP_DEAMINASES_1"/>
    <property type="match status" value="1"/>
</dbReference>
<comment type="similarity">
    <text evidence="5 13">In the C-terminal section; belongs to the HTP reductase family.</text>
</comment>
<evidence type="ECO:0000256" key="9">
    <source>
        <dbReference type="ARBA" id="ARBA00022833"/>
    </source>
</evidence>
<dbReference type="InterPro" id="IPR024072">
    <property type="entry name" value="DHFR-like_dom_sf"/>
</dbReference>
<keyword evidence="8 13" id="KW-0378">Hydrolase</keyword>
<evidence type="ECO:0000256" key="15">
    <source>
        <dbReference type="PIRSR" id="PIRSR006769-2"/>
    </source>
</evidence>
<reference evidence="18 19" key="1">
    <citation type="submission" date="2016-10" db="EMBL/GenBank/DDBJ databases">
        <authorList>
            <person name="de Groot N.N."/>
        </authorList>
    </citation>
    <scope>NUCLEOTIDE SEQUENCE [LARGE SCALE GENOMIC DNA]</scope>
    <source>
        <strain evidence="18 19">Nv1</strain>
    </source>
</reference>
<organism evidence="18 19">
    <name type="scientific">Nitrosovibrio tenuis</name>
    <dbReference type="NCBI Taxonomy" id="1233"/>
    <lineage>
        <taxon>Bacteria</taxon>
        <taxon>Pseudomonadati</taxon>
        <taxon>Pseudomonadota</taxon>
        <taxon>Betaproteobacteria</taxon>
        <taxon>Nitrosomonadales</taxon>
        <taxon>Nitrosomonadaceae</taxon>
        <taxon>Nitrosovibrio</taxon>
    </lineage>
</organism>
<dbReference type="Gene3D" id="3.40.140.10">
    <property type="entry name" value="Cytidine Deaminase, domain 2"/>
    <property type="match status" value="1"/>
</dbReference>
<feature type="binding site" evidence="15">
    <location>
        <position position="219"/>
    </location>
    <ligand>
        <name>NADP(+)</name>
        <dbReference type="ChEBI" id="CHEBI:58349"/>
    </ligand>
</feature>
<evidence type="ECO:0000256" key="2">
    <source>
        <dbReference type="ARBA" id="ARBA00004882"/>
    </source>
</evidence>
<evidence type="ECO:0000313" key="19">
    <source>
        <dbReference type="Proteomes" id="UP000198620"/>
    </source>
</evidence>
<dbReference type="InterPro" id="IPR002125">
    <property type="entry name" value="CMP_dCMP_dom"/>
</dbReference>
<dbReference type="Pfam" id="PF00383">
    <property type="entry name" value="dCMP_cyt_deam_1"/>
    <property type="match status" value="1"/>
</dbReference>
<keyword evidence="10 13" id="KW-0521">NADP</keyword>
<proteinExistence type="inferred from homology"/>
<feature type="binding site" evidence="15">
    <location>
        <position position="203"/>
    </location>
    <ligand>
        <name>substrate</name>
    </ligand>
</feature>
<dbReference type="EC" id="1.1.1.193" evidence="13"/>
<dbReference type="GO" id="GO:0008835">
    <property type="term" value="F:diaminohydroxyphosphoribosylaminopyrimidine deaminase activity"/>
    <property type="evidence" value="ECO:0007669"/>
    <property type="project" value="UniProtKB-EC"/>
</dbReference>
<feature type="binding site" evidence="15">
    <location>
        <position position="241"/>
    </location>
    <ligand>
        <name>NADP(+)</name>
        <dbReference type="ChEBI" id="CHEBI:58349"/>
    </ligand>
</feature>
<evidence type="ECO:0000256" key="1">
    <source>
        <dbReference type="ARBA" id="ARBA00002151"/>
    </source>
</evidence>
<dbReference type="STRING" id="1233.SAMN05216387_11628"/>
<dbReference type="PIRSF" id="PIRSF006769">
    <property type="entry name" value="RibD"/>
    <property type="match status" value="1"/>
</dbReference>
<dbReference type="UniPathway" id="UPA00275">
    <property type="reaction ID" value="UER00401"/>
</dbReference>
<dbReference type="InterPro" id="IPR011549">
    <property type="entry name" value="RibD_C"/>
</dbReference>
<name>A0A1H7REC5_9PROT</name>
<dbReference type="PANTHER" id="PTHR38011:SF7">
    <property type="entry name" value="2,5-DIAMINO-6-RIBOSYLAMINO-4(3H)-PYRIMIDINONE 5'-PHOSPHATE REDUCTASE"/>
    <property type="match status" value="1"/>
</dbReference>
<comment type="similarity">
    <text evidence="4 13">In the N-terminal section; belongs to the cytidine and deoxycytidylate deaminase family.</text>
</comment>
<dbReference type="GO" id="GO:0008703">
    <property type="term" value="F:5-amino-6-(5-phosphoribosylamino)uracil reductase activity"/>
    <property type="evidence" value="ECO:0007669"/>
    <property type="project" value="UniProtKB-EC"/>
</dbReference>
<evidence type="ECO:0000256" key="12">
    <source>
        <dbReference type="ARBA" id="ARBA00023268"/>
    </source>
</evidence>
<dbReference type="GO" id="GO:0009231">
    <property type="term" value="P:riboflavin biosynthetic process"/>
    <property type="evidence" value="ECO:0007669"/>
    <property type="project" value="UniProtKB-UniPathway"/>
</dbReference>
<feature type="binding site" evidence="16">
    <location>
        <position position="94"/>
    </location>
    <ligand>
        <name>Zn(2+)</name>
        <dbReference type="ChEBI" id="CHEBI:29105"/>
        <note>catalytic</note>
    </ligand>
</feature>
<comment type="pathway">
    <text evidence="2 13">Cofactor biosynthesis; riboflavin biosynthesis; 5-amino-6-(D-ribitylamino)uracil from GTP: step 2/4.</text>
</comment>
<dbReference type="PANTHER" id="PTHR38011">
    <property type="entry name" value="DIHYDROFOLATE REDUCTASE FAMILY PROTEIN (AFU_ORTHOLOGUE AFUA_8G06820)"/>
    <property type="match status" value="1"/>
</dbReference>
<dbReference type="GO" id="GO:0008270">
    <property type="term" value="F:zinc ion binding"/>
    <property type="evidence" value="ECO:0007669"/>
    <property type="project" value="InterPro"/>
</dbReference>
<feature type="binding site" evidence="15">
    <location>
        <position position="226"/>
    </location>
    <ligand>
        <name>substrate</name>
    </ligand>
</feature>
<dbReference type="SUPFAM" id="SSF53927">
    <property type="entry name" value="Cytidine deaminase-like"/>
    <property type="match status" value="1"/>
</dbReference>
<feature type="binding site" evidence="15">
    <location>
        <position position="187"/>
    </location>
    <ligand>
        <name>substrate</name>
    </ligand>
</feature>
<dbReference type="PROSITE" id="PS51747">
    <property type="entry name" value="CYT_DCMP_DEAMINASES_2"/>
    <property type="match status" value="1"/>
</dbReference>
<dbReference type="AlphaFoldDB" id="A0A1H7REC5"/>
<feature type="binding site" evidence="16">
    <location>
        <position position="103"/>
    </location>
    <ligand>
        <name>Zn(2+)</name>
        <dbReference type="ChEBI" id="CHEBI:29105"/>
        <note>catalytic</note>
    </ligand>
</feature>
<dbReference type="Proteomes" id="UP000198620">
    <property type="component" value="Unassembled WGS sequence"/>
</dbReference>
<sequence>MSSLFNRCITEVMLSHLFSSADYAYMAQALRLAEKGLYSASPNPRVGCVIVRNDQVVGSGWHERAGQPHAEINALKAAGPAAQGATVYVTLEPCSHHGRTPPCAKALIEAGVAKVMIAMQDPNPLVAGKGSASLRDAGIEVETGLMEAEAAALNIGFVSRMTRNRPWTRMKIAASLDGKTALNNGTSQWITGEAARRDGHRLRARSCAILTGIGTVLADNPELSVRHVDTPRQPLRVVVDSRLDVPVDARLLRGAGELIFTANASEGKIVALRDVGARAIVLPDSNLDSGNHVDLAGMMRTLADFEINEVLVEAGRTLNGALIAAGLVDELVIYLAPYLIGDNAQGMLKLPELSKLAEKRALKIQDIRSVGSDIRLTARFCDDKSI</sequence>
<feature type="domain" description="CMP/dCMP-type deaminase" evidence="17">
    <location>
        <begin position="20"/>
        <end position="142"/>
    </location>
</feature>
<dbReference type="Gene3D" id="3.40.430.10">
    <property type="entry name" value="Dihydrofolate Reductase, subunit A"/>
    <property type="match status" value="1"/>
</dbReference>
<keyword evidence="11 13" id="KW-0560">Oxidoreductase</keyword>
<accession>A0A1H7REC5</accession>
<evidence type="ECO:0000256" key="4">
    <source>
        <dbReference type="ARBA" id="ARBA00005259"/>
    </source>
</evidence>
<keyword evidence="6 13" id="KW-0686">Riboflavin biosynthesis</keyword>
<dbReference type="InterPro" id="IPR002734">
    <property type="entry name" value="RibDG_C"/>
</dbReference>
<comment type="catalytic activity">
    <reaction evidence="13">
        <text>5-amino-6-(5-phospho-D-ribitylamino)uracil + NADP(+) = 5-amino-6-(5-phospho-D-ribosylamino)uracil + NADPH + H(+)</text>
        <dbReference type="Rhea" id="RHEA:17845"/>
        <dbReference type="ChEBI" id="CHEBI:15378"/>
        <dbReference type="ChEBI" id="CHEBI:57783"/>
        <dbReference type="ChEBI" id="CHEBI:58349"/>
        <dbReference type="ChEBI" id="CHEBI:58421"/>
        <dbReference type="ChEBI" id="CHEBI:58453"/>
        <dbReference type="EC" id="1.1.1.193"/>
    </reaction>
</comment>
<feature type="active site" description="Proton donor" evidence="14">
    <location>
        <position position="71"/>
    </location>
</feature>
<dbReference type="NCBIfam" id="TIGR00326">
    <property type="entry name" value="eubact_ribD"/>
    <property type="match status" value="1"/>
</dbReference>
<feature type="binding site" evidence="15">
    <location>
        <position position="215"/>
    </location>
    <ligand>
        <name>NADP(+)</name>
        <dbReference type="ChEBI" id="CHEBI:58349"/>
    </ligand>
</feature>
<evidence type="ECO:0000256" key="14">
    <source>
        <dbReference type="PIRSR" id="PIRSR006769-1"/>
    </source>
</evidence>
<feature type="binding site" evidence="16">
    <location>
        <position position="69"/>
    </location>
    <ligand>
        <name>Zn(2+)</name>
        <dbReference type="ChEBI" id="CHEBI:29105"/>
        <note>catalytic</note>
    </ligand>
</feature>
<evidence type="ECO:0000256" key="7">
    <source>
        <dbReference type="ARBA" id="ARBA00022723"/>
    </source>
</evidence>
<keyword evidence="12" id="KW-0511">Multifunctional enzyme</keyword>
<evidence type="ECO:0000256" key="11">
    <source>
        <dbReference type="ARBA" id="ARBA00023002"/>
    </source>
</evidence>
<keyword evidence="9 13" id="KW-0862">Zinc</keyword>
<dbReference type="Pfam" id="PF01872">
    <property type="entry name" value="RibD_C"/>
    <property type="match status" value="1"/>
</dbReference>
<dbReference type="EC" id="3.5.4.26" evidence="13"/>
<evidence type="ECO:0000256" key="3">
    <source>
        <dbReference type="ARBA" id="ARBA00004910"/>
    </source>
</evidence>
<evidence type="ECO:0000256" key="5">
    <source>
        <dbReference type="ARBA" id="ARBA00007417"/>
    </source>
</evidence>
<dbReference type="SUPFAM" id="SSF53597">
    <property type="entry name" value="Dihydrofolate reductase-like"/>
    <property type="match status" value="1"/>
</dbReference>
<feature type="binding site" evidence="15">
    <location>
        <begin position="315"/>
        <end position="321"/>
    </location>
    <ligand>
        <name>NADP(+)</name>
        <dbReference type="ChEBI" id="CHEBI:58349"/>
    </ligand>
</feature>
<dbReference type="InterPro" id="IPR016192">
    <property type="entry name" value="APOBEC/CMP_deaminase_Zn-bd"/>
</dbReference>
<feature type="binding site" evidence="15">
    <location>
        <position position="189"/>
    </location>
    <ligand>
        <name>NADP(+)</name>
        <dbReference type="ChEBI" id="CHEBI:58349"/>
    </ligand>
</feature>
<protein>
    <recommendedName>
        <fullName evidence="13">Riboflavin biosynthesis protein RibD</fullName>
    </recommendedName>
    <domain>
        <recommendedName>
            <fullName evidence="13">Diaminohydroxyphosphoribosylaminopyrimidine deaminase</fullName>
            <shortName evidence="13">DRAP deaminase</shortName>
            <ecNumber evidence="13">3.5.4.26</ecNumber>
        </recommendedName>
        <alternativeName>
            <fullName evidence="13">Riboflavin-specific deaminase</fullName>
        </alternativeName>
    </domain>
    <domain>
        <recommendedName>
            <fullName evidence="13">5-amino-6-(5-phosphoribosylamino)uracil reductase</fullName>
            <ecNumber evidence="13">1.1.1.193</ecNumber>
        </recommendedName>
        <alternativeName>
            <fullName evidence="13">HTP reductase</fullName>
        </alternativeName>
    </domain>
</protein>
<evidence type="ECO:0000313" key="18">
    <source>
        <dbReference type="EMBL" id="SEL57757.1"/>
    </source>
</evidence>
<dbReference type="EMBL" id="FOBH01000016">
    <property type="protein sequence ID" value="SEL57757.1"/>
    <property type="molecule type" value="Genomic_DNA"/>
</dbReference>
<keyword evidence="19" id="KW-1185">Reference proteome</keyword>
<dbReference type="NCBIfam" id="TIGR00227">
    <property type="entry name" value="ribD_Cterm"/>
    <property type="match status" value="1"/>
</dbReference>
<keyword evidence="7 13" id="KW-0479">Metal-binding</keyword>